<dbReference type="PANTHER" id="PTHR10742:SF398">
    <property type="entry name" value="AMINE OXIDASE DOMAIN-CONTAINING PROTEIN-RELATED"/>
    <property type="match status" value="1"/>
</dbReference>
<dbReference type="GO" id="GO:0046592">
    <property type="term" value="F:polyamine oxidase activity"/>
    <property type="evidence" value="ECO:0007669"/>
    <property type="project" value="TreeGrafter"/>
</dbReference>
<organism evidence="2 3">
    <name type="scientific">Laodelphax striatellus</name>
    <name type="common">Small brown planthopper</name>
    <name type="synonym">Delphax striatella</name>
    <dbReference type="NCBI Taxonomy" id="195883"/>
    <lineage>
        <taxon>Eukaryota</taxon>
        <taxon>Metazoa</taxon>
        <taxon>Ecdysozoa</taxon>
        <taxon>Arthropoda</taxon>
        <taxon>Hexapoda</taxon>
        <taxon>Insecta</taxon>
        <taxon>Pterygota</taxon>
        <taxon>Neoptera</taxon>
        <taxon>Paraneoptera</taxon>
        <taxon>Hemiptera</taxon>
        <taxon>Auchenorrhyncha</taxon>
        <taxon>Fulgoroidea</taxon>
        <taxon>Delphacidae</taxon>
        <taxon>Criomorphinae</taxon>
        <taxon>Laodelphax</taxon>
    </lineage>
</organism>
<comment type="caution">
    <text evidence="2">The sequence shown here is derived from an EMBL/GenBank/DDBJ whole genome shotgun (WGS) entry which is preliminary data.</text>
</comment>
<dbReference type="SMR" id="A0A482XA61"/>
<dbReference type="OrthoDB" id="5046242at2759"/>
<dbReference type="SUPFAM" id="SSF54373">
    <property type="entry name" value="FAD-linked reductases, C-terminal domain"/>
    <property type="match status" value="1"/>
</dbReference>
<dbReference type="STRING" id="195883.A0A482XA61"/>
<feature type="domain" description="Amine oxidase" evidence="1">
    <location>
        <begin position="4"/>
        <end position="222"/>
    </location>
</feature>
<dbReference type="Pfam" id="PF13450">
    <property type="entry name" value="NAD_binding_8"/>
    <property type="match status" value="1"/>
</dbReference>
<gene>
    <name evidence="2" type="ORF">LSTR_LSTR016938</name>
</gene>
<dbReference type="Gene3D" id="3.50.50.60">
    <property type="entry name" value="FAD/NAD(P)-binding domain"/>
    <property type="match status" value="2"/>
</dbReference>
<dbReference type="InterPro" id="IPR036188">
    <property type="entry name" value="FAD/NAD-bd_sf"/>
</dbReference>
<dbReference type="EMBL" id="QKKF02014773">
    <property type="protein sequence ID" value="RZF42552.1"/>
    <property type="molecule type" value="Genomic_DNA"/>
</dbReference>
<dbReference type="InParanoid" id="A0A482XA61"/>
<sequence length="369" mass="41524">MRQKLSADHVIVAVSLGVLKHTSAKVFQPQLPSYKQIAIKALGFGTVNKIFVRFPSRWWPDEIKGFNLLWTSLDRESQEYEKRNLAWAKDVFGFFVVDNMPDVLCGWIVGSSARQMEKETDQTVQDVSYELLNRFFGKKFNIPRPTAILRSKWYSYPYTRGSYSFRSVDSYNVNASATQLSQPVANKQGKQVLFFAGEATHPYFYSTVHGAVETGLREADRIASIYSLEEKPSEVKSVVVVGAGIAGLAACKTLIEQGITDIILLEAQDHAGGRIMSVPIGDGEGGWAELGKYLYVDGEEIAQKVVHEVEGVVGDILEECEKFCSDSEDSAPLSVGHYLCEQFQKYLDECRDPPQLYQTKMDLFDWHNR</sequence>
<proteinExistence type="predicted"/>
<dbReference type="Gene3D" id="3.90.660.10">
    <property type="match status" value="1"/>
</dbReference>
<evidence type="ECO:0000313" key="3">
    <source>
        <dbReference type="Proteomes" id="UP000291343"/>
    </source>
</evidence>
<dbReference type="SUPFAM" id="SSF51905">
    <property type="entry name" value="FAD/NAD(P)-binding domain"/>
    <property type="match status" value="2"/>
</dbReference>
<dbReference type="AlphaFoldDB" id="A0A482XA61"/>
<protein>
    <recommendedName>
        <fullName evidence="1">Amine oxidase domain-containing protein</fullName>
    </recommendedName>
</protein>
<evidence type="ECO:0000313" key="2">
    <source>
        <dbReference type="EMBL" id="RZF42552.1"/>
    </source>
</evidence>
<dbReference type="InterPro" id="IPR050281">
    <property type="entry name" value="Flavin_monoamine_oxidase"/>
</dbReference>
<name>A0A482XA61_LAOST</name>
<accession>A0A482XA61</accession>
<reference evidence="2 3" key="1">
    <citation type="journal article" date="2017" name="Gigascience">
        <title>Genome sequence of the small brown planthopper, Laodelphax striatellus.</title>
        <authorList>
            <person name="Zhu J."/>
            <person name="Jiang F."/>
            <person name="Wang X."/>
            <person name="Yang P."/>
            <person name="Bao Y."/>
            <person name="Zhao W."/>
            <person name="Wang W."/>
            <person name="Lu H."/>
            <person name="Wang Q."/>
            <person name="Cui N."/>
            <person name="Li J."/>
            <person name="Chen X."/>
            <person name="Luo L."/>
            <person name="Yu J."/>
            <person name="Kang L."/>
            <person name="Cui F."/>
        </authorList>
    </citation>
    <scope>NUCLEOTIDE SEQUENCE [LARGE SCALE GENOMIC DNA]</scope>
    <source>
        <strain evidence="2">Lst14</strain>
    </source>
</reference>
<dbReference type="InterPro" id="IPR002937">
    <property type="entry name" value="Amino_oxidase"/>
</dbReference>
<keyword evidence="3" id="KW-1185">Reference proteome</keyword>
<evidence type="ECO:0000259" key="1">
    <source>
        <dbReference type="Pfam" id="PF01593"/>
    </source>
</evidence>
<dbReference type="PANTHER" id="PTHR10742">
    <property type="entry name" value="FLAVIN MONOAMINE OXIDASE"/>
    <property type="match status" value="1"/>
</dbReference>
<dbReference type="Pfam" id="PF01593">
    <property type="entry name" value="Amino_oxidase"/>
    <property type="match status" value="1"/>
</dbReference>
<dbReference type="Proteomes" id="UP000291343">
    <property type="component" value="Unassembled WGS sequence"/>
</dbReference>